<evidence type="ECO:0000313" key="3">
    <source>
        <dbReference type="EMBL" id="CAE0050745.1"/>
    </source>
</evidence>
<dbReference type="AlphaFoldDB" id="A0A7S2ZTB1"/>
<reference evidence="4" key="1">
    <citation type="submission" date="2021-01" db="EMBL/GenBank/DDBJ databases">
        <authorList>
            <person name="Corre E."/>
            <person name="Pelletier E."/>
            <person name="Niang G."/>
            <person name="Scheremetjew M."/>
            <person name="Finn R."/>
            <person name="Kale V."/>
            <person name="Holt S."/>
            <person name="Cochrane G."/>
            <person name="Meng A."/>
            <person name="Brown T."/>
            <person name="Cohen L."/>
        </authorList>
    </citation>
    <scope>NUCLEOTIDE SEQUENCE</scope>
    <source>
        <strain evidence="4">CCMP 769</strain>
    </source>
</reference>
<dbReference type="EMBL" id="HBHW01024335">
    <property type="protein sequence ID" value="CAE0050745.1"/>
    <property type="molecule type" value="Transcribed_RNA"/>
</dbReference>
<evidence type="ECO:0000313" key="4">
    <source>
        <dbReference type="EMBL" id="CAE0050755.1"/>
    </source>
</evidence>
<feature type="domain" description="FIST" evidence="1">
    <location>
        <begin position="89"/>
        <end position="312"/>
    </location>
</feature>
<name>A0A7S2ZTB1_9RHOD</name>
<dbReference type="PANTHER" id="PTHR14939">
    <property type="entry name" value="F-BOX ONLY PROTEIN 22"/>
    <property type="match status" value="1"/>
</dbReference>
<evidence type="ECO:0000259" key="2">
    <source>
        <dbReference type="SMART" id="SM01204"/>
    </source>
</evidence>
<organism evidence="4">
    <name type="scientific">Rhodosorus marinus</name>
    <dbReference type="NCBI Taxonomy" id="101924"/>
    <lineage>
        <taxon>Eukaryota</taxon>
        <taxon>Rhodophyta</taxon>
        <taxon>Stylonematophyceae</taxon>
        <taxon>Stylonematales</taxon>
        <taxon>Stylonemataceae</taxon>
        <taxon>Rhodosorus</taxon>
    </lineage>
</organism>
<dbReference type="EMBL" id="HBHW01024347">
    <property type="protein sequence ID" value="CAE0050755.1"/>
    <property type="molecule type" value="Transcribed_RNA"/>
</dbReference>
<dbReference type="Pfam" id="PF08495">
    <property type="entry name" value="FIST"/>
    <property type="match status" value="1"/>
</dbReference>
<proteinExistence type="predicted"/>
<dbReference type="PANTHER" id="PTHR14939:SF5">
    <property type="entry name" value="F-BOX ONLY PROTEIN 22"/>
    <property type="match status" value="1"/>
</dbReference>
<sequence>MDTGFVFAGGLRNLRRVQRQGSVNRRRWRVGGVVMQSGISFGRSGGGVRGSVVEDDLCFSSAVSTKKRLSEALRDAVDEALFSLPVGCVPDVAILYVSTIYEERKVGLRKESVEFAAQQIRELIPGVQNVIGGTVAGVLGADSMGRCTEVESIPAVGVTLARIPDAEINLFHVNESDLPNLDGPQEGWKEVVGGPDPKSLPTFFLFCNSTFQSSGALDKFIRGLDFAYPGSMKVGGVVGSSGPNPGYIYATLVKDLMSTTSKCSYKDGLVGLSISGGIEVETLVTQGVRGIGPVFTVRKVKNKSVLELDFVPSKSGAGSALQTMSADRVLKMVISEATKSDQALLFKNPLLGVALDESKERLRDGDYLVRKIEGIDPRSGGIELLDDVRVGQRVRFHVRDAKTAVAEFETILDRAKRNELQTSLEGLVMKPIVGTLAIADVTRGVKFFKERNVDTETFIRYAPTSLLGCFAQAEIAPLGGQPSPTYTHESVSAFTVIRRRSDKTVPAVESEEDAETGET</sequence>
<accession>A0A7S2ZTB1</accession>
<dbReference type="InterPro" id="IPR019494">
    <property type="entry name" value="FIST_C"/>
</dbReference>
<dbReference type="InterPro" id="IPR013702">
    <property type="entry name" value="FIST_domain_N"/>
</dbReference>
<dbReference type="Pfam" id="PF10442">
    <property type="entry name" value="FIST_C"/>
    <property type="match status" value="1"/>
</dbReference>
<protein>
    <recommendedName>
        <fullName evidence="5">FIST C-domain domain-containing protein</fullName>
    </recommendedName>
</protein>
<evidence type="ECO:0008006" key="5">
    <source>
        <dbReference type="Google" id="ProtNLM"/>
    </source>
</evidence>
<gene>
    <name evidence="3" type="ORF">RMAR00112_LOCUS18745</name>
    <name evidence="4" type="ORF">RMAR00112_LOCUS18755</name>
</gene>
<dbReference type="SMART" id="SM01204">
    <property type="entry name" value="FIST_C"/>
    <property type="match status" value="1"/>
</dbReference>
<evidence type="ECO:0000259" key="1">
    <source>
        <dbReference type="SMART" id="SM00897"/>
    </source>
</evidence>
<dbReference type="SMART" id="SM00897">
    <property type="entry name" value="FIST"/>
    <property type="match status" value="1"/>
</dbReference>
<feature type="domain" description="FIST C-domain" evidence="2">
    <location>
        <begin position="326"/>
        <end position="478"/>
    </location>
</feature>